<gene>
    <name evidence="1" type="ORF">METZ01_LOCUS386846</name>
</gene>
<name>A0A382UIM6_9ZZZZ</name>
<evidence type="ECO:0000313" key="1">
    <source>
        <dbReference type="EMBL" id="SVD33992.1"/>
    </source>
</evidence>
<sequence length="46" mass="5183">DDRRMFSGQVFCLARIAGEVEEQCQLTIRRVCSPAVRRGLQSSIVT</sequence>
<dbReference type="AlphaFoldDB" id="A0A382UIM6"/>
<dbReference type="EMBL" id="UINC01144464">
    <property type="protein sequence ID" value="SVD33992.1"/>
    <property type="molecule type" value="Genomic_DNA"/>
</dbReference>
<organism evidence="1">
    <name type="scientific">marine metagenome</name>
    <dbReference type="NCBI Taxonomy" id="408172"/>
    <lineage>
        <taxon>unclassified sequences</taxon>
        <taxon>metagenomes</taxon>
        <taxon>ecological metagenomes</taxon>
    </lineage>
</organism>
<feature type="non-terminal residue" evidence="1">
    <location>
        <position position="1"/>
    </location>
</feature>
<protein>
    <submittedName>
        <fullName evidence="1">Uncharacterized protein</fullName>
    </submittedName>
</protein>
<proteinExistence type="predicted"/>
<accession>A0A382UIM6</accession>
<reference evidence="1" key="1">
    <citation type="submission" date="2018-05" db="EMBL/GenBank/DDBJ databases">
        <authorList>
            <person name="Lanie J.A."/>
            <person name="Ng W.-L."/>
            <person name="Kazmierczak K.M."/>
            <person name="Andrzejewski T.M."/>
            <person name="Davidsen T.M."/>
            <person name="Wayne K.J."/>
            <person name="Tettelin H."/>
            <person name="Glass J.I."/>
            <person name="Rusch D."/>
            <person name="Podicherti R."/>
            <person name="Tsui H.-C.T."/>
            <person name="Winkler M.E."/>
        </authorList>
    </citation>
    <scope>NUCLEOTIDE SEQUENCE</scope>
</reference>